<feature type="compositionally biased region" description="Low complexity" evidence="1">
    <location>
        <begin position="347"/>
        <end position="375"/>
    </location>
</feature>
<dbReference type="SUPFAM" id="SSF51126">
    <property type="entry name" value="Pectin lyase-like"/>
    <property type="match status" value="1"/>
</dbReference>
<keyword evidence="3" id="KW-1185">Reference proteome</keyword>
<dbReference type="EMBL" id="BMOU01000001">
    <property type="protein sequence ID" value="GGN88208.1"/>
    <property type="molecule type" value="Genomic_DNA"/>
</dbReference>
<proteinExistence type="predicted"/>
<evidence type="ECO:0000313" key="3">
    <source>
        <dbReference type="Proteomes" id="UP000605784"/>
    </source>
</evidence>
<organism evidence="2 3">
    <name type="scientific">Haloarcula pellucida</name>
    <dbReference type="NCBI Taxonomy" id="1427151"/>
    <lineage>
        <taxon>Archaea</taxon>
        <taxon>Methanobacteriati</taxon>
        <taxon>Methanobacteriota</taxon>
        <taxon>Stenosarchaea group</taxon>
        <taxon>Halobacteria</taxon>
        <taxon>Halobacteriales</taxon>
        <taxon>Haloarculaceae</taxon>
        <taxon>Haloarcula</taxon>
    </lineage>
</organism>
<dbReference type="Proteomes" id="UP000605784">
    <property type="component" value="Unassembled WGS sequence"/>
</dbReference>
<evidence type="ECO:0000256" key="1">
    <source>
        <dbReference type="SAM" id="MobiDB-lite"/>
    </source>
</evidence>
<evidence type="ECO:0008006" key="4">
    <source>
        <dbReference type="Google" id="ProtNLM"/>
    </source>
</evidence>
<dbReference type="Pfam" id="PF02389">
    <property type="entry name" value="Cornifin"/>
    <property type="match status" value="1"/>
</dbReference>
<feature type="region of interest" description="Disordered" evidence="1">
    <location>
        <begin position="313"/>
        <end position="519"/>
    </location>
</feature>
<accession>A0A830GI68</accession>
<dbReference type="InterPro" id="IPR006626">
    <property type="entry name" value="PbH1"/>
</dbReference>
<reference evidence="2" key="2">
    <citation type="submission" date="2020-09" db="EMBL/GenBank/DDBJ databases">
        <authorList>
            <person name="Sun Q."/>
            <person name="Ohkuma M."/>
        </authorList>
    </citation>
    <scope>NUCLEOTIDE SEQUENCE</scope>
    <source>
        <strain evidence="2">JCM 17820</strain>
    </source>
</reference>
<dbReference type="SMART" id="SM00710">
    <property type="entry name" value="PbH1"/>
    <property type="match status" value="4"/>
</dbReference>
<dbReference type="InterPro" id="IPR011050">
    <property type="entry name" value="Pectin_lyase_fold/virulence"/>
</dbReference>
<feature type="compositionally biased region" description="Low complexity" evidence="1">
    <location>
        <begin position="383"/>
        <end position="497"/>
    </location>
</feature>
<reference evidence="2" key="1">
    <citation type="journal article" date="2014" name="Int. J. Syst. Evol. Microbiol.">
        <title>Complete genome sequence of Corynebacterium casei LMG S-19264T (=DSM 44701T), isolated from a smear-ripened cheese.</title>
        <authorList>
            <consortium name="US DOE Joint Genome Institute (JGI-PGF)"/>
            <person name="Walter F."/>
            <person name="Albersmeier A."/>
            <person name="Kalinowski J."/>
            <person name="Ruckert C."/>
        </authorList>
    </citation>
    <scope>NUCLEOTIDE SEQUENCE</scope>
    <source>
        <strain evidence="2">JCM 17820</strain>
    </source>
</reference>
<dbReference type="AlphaFoldDB" id="A0A830GI68"/>
<gene>
    <name evidence="2" type="ORF">GCM10009030_07700</name>
</gene>
<protein>
    <recommendedName>
        <fullName evidence="4">Right handed beta helix region</fullName>
    </recommendedName>
</protein>
<comment type="caution">
    <text evidence="2">The sequence shown here is derived from an EMBL/GenBank/DDBJ whole genome shotgun (WGS) entry which is preliminary data.</text>
</comment>
<sequence>MKTVGVAATAAVGSTAVTGAFAADTTVDLADEGLQNGELIDPYLEEFFVDGNEVLIPAGEYEYTGDGLGGDVANAALVGSTDGVTFNRPDDPETTVRPTIRATSGTVRIENITVRGKRGEEQSRWRVGADEGATMEVVNVNVPDGTVENSDSTGVYAGSDHAGTLLVKACYFAQLGNVACYVSDPYTGGNGTVIVEDCVFRNTNSAGVRFAPGDSVVRGCYFEATEESPTETGGGRAQRGIKIDDAGQDVVIEDCDFNWTDVGGPCIDFHERGEGGSGVVRNCRITNDGDSEPFDTEWGVSGDWTGENIQLTGSGPTDVPDGFEAVTGSEATPANTDYAIWTPVGGESASTTDDSESTTSTETETATTTETSTENSTEESTETETATPEPTETATPEPTETATPEPTATETATPEPTETATPEPTETATPEPTETATPEPTETATPEPTETATPEPTATATPEPTETATSESTETSTTDSTEGASQQRSQSSSNASDSRSDTGTEKSSTPEGYPNRIEIDGTGDAEEAATYTFSVTGDVVVDEERTKVVNSGTAADEREDTIGCRVVTGHVGNGVDAYYYSGRLRDVDVQGDGELYIYHG</sequence>
<name>A0A830GI68_9EURY</name>
<evidence type="ECO:0000313" key="2">
    <source>
        <dbReference type="EMBL" id="GGN88208.1"/>
    </source>
</evidence>